<dbReference type="InterPro" id="IPR039465">
    <property type="entry name" value="IL-17_rcpt-like"/>
</dbReference>
<protein>
    <recommendedName>
        <fullName evidence="9">SEFIR domain-containing protein</fullName>
    </recommendedName>
</protein>
<keyword evidence="6" id="KW-0675">Receptor</keyword>
<dbReference type="GeneTree" id="ENSGT00940000161145"/>
<dbReference type="Pfam" id="PF08357">
    <property type="entry name" value="SEFIR"/>
    <property type="match status" value="1"/>
</dbReference>
<evidence type="ECO:0000256" key="6">
    <source>
        <dbReference type="ARBA" id="ARBA00023170"/>
    </source>
</evidence>
<reference evidence="10" key="2">
    <citation type="submission" date="2025-09" db="UniProtKB">
        <authorList>
            <consortium name="Ensembl"/>
        </authorList>
    </citation>
    <scope>IDENTIFICATION</scope>
</reference>
<keyword evidence="4 8" id="KW-1133">Transmembrane helix</keyword>
<keyword evidence="11" id="KW-1185">Reference proteome</keyword>
<dbReference type="AlphaFoldDB" id="A0A674JI04"/>
<feature type="domain" description="SEFIR" evidence="9">
    <location>
        <begin position="132"/>
        <end position="279"/>
    </location>
</feature>
<organism evidence="10 11">
    <name type="scientific">Terrapene triunguis</name>
    <name type="common">Three-toed box turtle</name>
    <dbReference type="NCBI Taxonomy" id="2587831"/>
    <lineage>
        <taxon>Eukaryota</taxon>
        <taxon>Metazoa</taxon>
        <taxon>Chordata</taxon>
        <taxon>Craniata</taxon>
        <taxon>Vertebrata</taxon>
        <taxon>Euteleostomi</taxon>
        <taxon>Archelosauria</taxon>
        <taxon>Testudinata</taxon>
        <taxon>Testudines</taxon>
        <taxon>Cryptodira</taxon>
        <taxon>Durocryptodira</taxon>
        <taxon>Testudinoidea</taxon>
        <taxon>Emydidae</taxon>
        <taxon>Terrapene</taxon>
    </lineage>
</organism>
<dbReference type="Proteomes" id="UP000472274">
    <property type="component" value="Unplaced"/>
</dbReference>
<dbReference type="PROSITE" id="PS51534">
    <property type="entry name" value="SEFIR"/>
    <property type="match status" value="1"/>
</dbReference>
<sequence length="310" mass="35837">TSQWVWNLACFFTSEDCLFIKNFKLYSLQPTGSLWNPNITACKIEAEVEVNFTTSSLGTKYTILLCECEKCDVPIERDLTTKVFFLIFLLLFFFLQIIPYFAKCEYDCRRHKGTLTTYTKKMFFHRAELQQPVKVLVIYPKEVCFQHTVLAFAEFLHKHCQSDVIIDVWQKRRIAEQGPVQWLAIQKEIADKIIFLSSSSIITECDAVCHKSIGNHKDNSECMFTLAFNLFCSDVKNISSLHKYMVVSFNEINSKDTLPGALNSCPKYCLMKDIDIFCRDLSSSHRKRVFSLYLLTGFNLTKTSCPPLDC</sequence>
<accession>A0A674JI04</accession>
<keyword evidence="3" id="KW-0732">Signal</keyword>
<keyword evidence="5 8" id="KW-0472">Membrane</keyword>
<evidence type="ECO:0000313" key="11">
    <source>
        <dbReference type="Proteomes" id="UP000472274"/>
    </source>
</evidence>
<name>A0A674JI04_9SAUR</name>
<reference evidence="10" key="1">
    <citation type="submission" date="2025-08" db="UniProtKB">
        <authorList>
            <consortium name="Ensembl"/>
        </authorList>
    </citation>
    <scope>IDENTIFICATION</scope>
</reference>
<evidence type="ECO:0000256" key="1">
    <source>
        <dbReference type="ARBA" id="ARBA00004479"/>
    </source>
</evidence>
<dbReference type="GO" id="GO:0016020">
    <property type="term" value="C:membrane"/>
    <property type="evidence" value="ECO:0007669"/>
    <property type="project" value="UniProtKB-SubCell"/>
</dbReference>
<evidence type="ECO:0000256" key="4">
    <source>
        <dbReference type="ARBA" id="ARBA00022989"/>
    </source>
</evidence>
<dbReference type="PANTHER" id="PTHR15583">
    <property type="entry name" value="INTERLEUKIN-17 RECEPTOR"/>
    <property type="match status" value="1"/>
</dbReference>
<comment type="subcellular location">
    <subcellularLocation>
        <location evidence="1">Membrane</location>
        <topology evidence="1">Single-pass type I membrane protein</topology>
    </subcellularLocation>
</comment>
<evidence type="ECO:0000256" key="3">
    <source>
        <dbReference type="ARBA" id="ARBA00022729"/>
    </source>
</evidence>
<evidence type="ECO:0000313" key="10">
    <source>
        <dbReference type="Ensembl" id="ENSTMTP00000019512.1"/>
    </source>
</evidence>
<dbReference type="Gene3D" id="2.60.40.2150">
    <property type="entry name" value="Interleukin-17 receptor A/B, fibronectin-III-like domain 2"/>
    <property type="match status" value="1"/>
</dbReference>
<evidence type="ECO:0000259" key="9">
    <source>
        <dbReference type="PROSITE" id="PS51534"/>
    </source>
</evidence>
<dbReference type="PANTHER" id="PTHR15583:SF11">
    <property type="entry name" value="INTERLEUKIN-17 RECEPTOR B"/>
    <property type="match status" value="1"/>
</dbReference>
<dbReference type="InParanoid" id="A0A674JI04"/>
<evidence type="ECO:0000256" key="7">
    <source>
        <dbReference type="ARBA" id="ARBA00023180"/>
    </source>
</evidence>
<dbReference type="GO" id="GO:0030368">
    <property type="term" value="F:interleukin-17 receptor activity"/>
    <property type="evidence" value="ECO:0007669"/>
    <property type="project" value="InterPro"/>
</dbReference>
<dbReference type="InterPro" id="IPR013568">
    <property type="entry name" value="SEFIR_dom"/>
</dbReference>
<keyword evidence="7" id="KW-0325">Glycoprotein</keyword>
<dbReference type="FunFam" id="3.40.50.11530:FF:000004">
    <property type="entry name" value="Interleukin 17 receptor B"/>
    <property type="match status" value="1"/>
</dbReference>
<feature type="transmembrane region" description="Helical" evidence="8">
    <location>
        <begin position="83"/>
        <end position="102"/>
    </location>
</feature>
<dbReference type="InterPro" id="IPR043046">
    <property type="entry name" value="IL17RA/B_FnIII-like_2_sf"/>
</dbReference>
<evidence type="ECO:0000256" key="5">
    <source>
        <dbReference type="ARBA" id="ARBA00023136"/>
    </source>
</evidence>
<keyword evidence="2 8" id="KW-0812">Transmembrane</keyword>
<evidence type="ECO:0000256" key="2">
    <source>
        <dbReference type="ARBA" id="ARBA00022692"/>
    </source>
</evidence>
<dbReference type="Ensembl" id="ENSTMTT00000020197.1">
    <property type="protein sequence ID" value="ENSTMTP00000019512.1"/>
    <property type="gene ID" value="ENSTMTG00000014336.1"/>
</dbReference>
<proteinExistence type="predicted"/>
<dbReference type="Gene3D" id="3.40.50.11530">
    <property type="match status" value="1"/>
</dbReference>
<evidence type="ECO:0000256" key="8">
    <source>
        <dbReference type="SAM" id="Phobius"/>
    </source>
</evidence>